<dbReference type="eggNOG" id="COG1051">
    <property type="taxonomic scope" value="Bacteria"/>
</dbReference>
<dbReference type="Pfam" id="PF00293">
    <property type="entry name" value="NUDIX"/>
    <property type="match status" value="1"/>
</dbReference>
<dbReference type="Gene3D" id="3.90.79.10">
    <property type="entry name" value="Nucleoside Triphosphate Pyrophosphohydrolase"/>
    <property type="match status" value="1"/>
</dbReference>
<proteinExistence type="predicted"/>
<dbReference type="RefSeq" id="WP_036937544.1">
    <property type="nucleotide sequence ID" value="NZ_JQKC01000005.1"/>
</dbReference>
<dbReference type="GO" id="GO:0016787">
    <property type="term" value="F:hydrolase activity"/>
    <property type="evidence" value="ECO:0007669"/>
    <property type="project" value="UniProtKB-KW"/>
</dbReference>
<sequence>MLERSCAGGVVFFGEKVFLLKNEKEEWVFPKGLIRNNEVPADVAIKRVMEEGGVTAEIVTIAGRTSYEFYSITRRKPVCNKIIWFIMSTESEKFNVSEKEKFSDGGFFYIEHALQIVTYSQDKALLDMSYKKYNELLSRNAEIYGK</sequence>
<name>A0A0L6JT77_9FIRM</name>
<evidence type="ECO:0000259" key="1">
    <source>
        <dbReference type="PROSITE" id="PS51462"/>
    </source>
</evidence>
<dbReference type="OrthoDB" id="1848782at2"/>
<organism evidence="2 3">
    <name type="scientific">Pseudobacteroides cellulosolvens ATCC 35603 = DSM 2933</name>
    <dbReference type="NCBI Taxonomy" id="398512"/>
    <lineage>
        <taxon>Bacteria</taxon>
        <taxon>Bacillati</taxon>
        <taxon>Bacillota</taxon>
        <taxon>Clostridia</taxon>
        <taxon>Eubacteriales</taxon>
        <taxon>Oscillospiraceae</taxon>
        <taxon>Pseudobacteroides</taxon>
    </lineage>
</organism>
<gene>
    <name evidence="2" type="ORF">Bccel_4178</name>
</gene>
<dbReference type="InterPro" id="IPR000086">
    <property type="entry name" value="NUDIX_hydrolase_dom"/>
</dbReference>
<evidence type="ECO:0000313" key="2">
    <source>
        <dbReference type="EMBL" id="KNY28904.1"/>
    </source>
</evidence>
<dbReference type="InterPro" id="IPR015797">
    <property type="entry name" value="NUDIX_hydrolase-like_dom_sf"/>
</dbReference>
<dbReference type="STRING" id="398512.Bccel_4178"/>
<reference evidence="3" key="1">
    <citation type="submission" date="2015-07" db="EMBL/GenBank/DDBJ databases">
        <title>Near-Complete Genome Sequence of the Cellulolytic Bacterium Bacteroides (Pseudobacteroides) cellulosolvens ATCC 35603.</title>
        <authorList>
            <person name="Dassa B."/>
            <person name="Utturkar S.M."/>
            <person name="Klingeman D.M."/>
            <person name="Hurt R.A."/>
            <person name="Keller M."/>
            <person name="Xu J."/>
            <person name="Reddy Y.H.K."/>
            <person name="Borovok I."/>
            <person name="Grinberg I.R."/>
            <person name="Lamed R."/>
            <person name="Zhivin O."/>
            <person name="Bayer E.A."/>
            <person name="Brown S.D."/>
        </authorList>
    </citation>
    <scope>NUCLEOTIDE SEQUENCE [LARGE SCALE GENOMIC DNA]</scope>
    <source>
        <strain evidence="3">DSM 2933</strain>
    </source>
</reference>
<accession>A0A0L6JT77</accession>
<evidence type="ECO:0000313" key="3">
    <source>
        <dbReference type="Proteomes" id="UP000036923"/>
    </source>
</evidence>
<keyword evidence="2" id="KW-0378">Hydrolase</keyword>
<comment type="caution">
    <text evidence="2">The sequence shown here is derived from an EMBL/GenBank/DDBJ whole genome shotgun (WGS) entry which is preliminary data.</text>
</comment>
<dbReference type="SUPFAM" id="SSF55811">
    <property type="entry name" value="Nudix"/>
    <property type="match status" value="1"/>
</dbReference>
<dbReference type="PROSITE" id="PS51462">
    <property type="entry name" value="NUDIX"/>
    <property type="match status" value="1"/>
</dbReference>
<dbReference type="EMBL" id="LGTC01000001">
    <property type="protein sequence ID" value="KNY28904.1"/>
    <property type="molecule type" value="Genomic_DNA"/>
</dbReference>
<dbReference type="AlphaFoldDB" id="A0A0L6JT77"/>
<protein>
    <submittedName>
        <fullName evidence="2">NUDIX hydrolase</fullName>
    </submittedName>
</protein>
<feature type="domain" description="Nudix hydrolase" evidence="1">
    <location>
        <begin position="2"/>
        <end position="130"/>
    </location>
</feature>
<dbReference type="PATRIC" id="fig|398512.5.peg.4376"/>
<dbReference type="Proteomes" id="UP000036923">
    <property type="component" value="Unassembled WGS sequence"/>
</dbReference>
<keyword evidence="3" id="KW-1185">Reference proteome</keyword>